<proteinExistence type="predicted"/>
<name>A0A0K2TKD8_LEPSM</name>
<feature type="non-terminal residue" evidence="1">
    <location>
        <position position="1"/>
    </location>
</feature>
<accession>A0A0K2TKD8</accession>
<protein>
    <submittedName>
        <fullName evidence="1">Uncharacterized protein</fullName>
    </submittedName>
</protein>
<dbReference type="EMBL" id="HACA01008610">
    <property type="protein sequence ID" value="CDW25971.1"/>
    <property type="molecule type" value="Transcribed_RNA"/>
</dbReference>
<evidence type="ECO:0000313" key="1">
    <source>
        <dbReference type="EMBL" id="CDW25971.1"/>
    </source>
</evidence>
<reference evidence="1" key="1">
    <citation type="submission" date="2014-05" db="EMBL/GenBank/DDBJ databases">
        <authorList>
            <person name="Chronopoulou M."/>
        </authorList>
    </citation>
    <scope>NUCLEOTIDE SEQUENCE</scope>
    <source>
        <tissue evidence="1">Whole organism</tissue>
    </source>
</reference>
<organism evidence="1">
    <name type="scientific">Lepeophtheirus salmonis</name>
    <name type="common">Salmon louse</name>
    <name type="synonym">Caligus salmonis</name>
    <dbReference type="NCBI Taxonomy" id="72036"/>
    <lineage>
        <taxon>Eukaryota</taxon>
        <taxon>Metazoa</taxon>
        <taxon>Ecdysozoa</taxon>
        <taxon>Arthropoda</taxon>
        <taxon>Crustacea</taxon>
        <taxon>Multicrustacea</taxon>
        <taxon>Hexanauplia</taxon>
        <taxon>Copepoda</taxon>
        <taxon>Siphonostomatoida</taxon>
        <taxon>Caligidae</taxon>
        <taxon>Lepeophtheirus</taxon>
    </lineage>
</organism>
<sequence>VDKSLYICEEQTYNKVTNISYKVKHCKKVKTHLSMEVIYEKM</sequence>
<dbReference type="AlphaFoldDB" id="A0A0K2TKD8"/>